<proteinExistence type="predicted"/>
<dbReference type="AlphaFoldDB" id="A0A8S1VBL4"/>
<keyword evidence="2" id="KW-1185">Reference proteome</keyword>
<comment type="caution">
    <text evidence="1">The sequence shown here is derived from an EMBL/GenBank/DDBJ whole genome shotgun (WGS) entry which is preliminary data.</text>
</comment>
<organism evidence="1 2">
    <name type="scientific">Paramecium octaurelia</name>
    <dbReference type="NCBI Taxonomy" id="43137"/>
    <lineage>
        <taxon>Eukaryota</taxon>
        <taxon>Sar</taxon>
        <taxon>Alveolata</taxon>
        <taxon>Ciliophora</taxon>
        <taxon>Intramacronucleata</taxon>
        <taxon>Oligohymenophorea</taxon>
        <taxon>Peniculida</taxon>
        <taxon>Parameciidae</taxon>
        <taxon>Paramecium</taxon>
    </lineage>
</organism>
<reference evidence="1" key="1">
    <citation type="submission" date="2021-01" db="EMBL/GenBank/DDBJ databases">
        <authorList>
            <consortium name="Genoscope - CEA"/>
            <person name="William W."/>
        </authorList>
    </citation>
    <scope>NUCLEOTIDE SEQUENCE</scope>
</reference>
<sequence>MNNNKYNSFILENKKSCIQVISSSRAHVSENEIQIQHYCHQLSEQQASKIQIQSSNQSRSKQNQRTLQYMKVYLMKLQISSFIETLFNCLKCMIGKEFNFISLYNFD</sequence>
<protein>
    <submittedName>
        <fullName evidence="1">Uncharacterized protein</fullName>
    </submittedName>
</protein>
<gene>
    <name evidence="1" type="ORF">POCTA_138.1.T0640059</name>
</gene>
<name>A0A8S1VBL4_PAROT</name>
<accession>A0A8S1VBL4</accession>
<dbReference type="EMBL" id="CAJJDP010000063">
    <property type="protein sequence ID" value="CAD8174590.1"/>
    <property type="molecule type" value="Genomic_DNA"/>
</dbReference>
<evidence type="ECO:0000313" key="1">
    <source>
        <dbReference type="EMBL" id="CAD8174590.1"/>
    </source>
</evidence>
<evidence type="ECO:0000313" key="2">
    <source>
        <dbReference type="Proteomes" id="UP000683925"/>
    </source>
</evidence>
<dbReference type="Proteomes" id="UP000683925">
    <property type="component" value="Unassembled WGS sequence"/>
</dbReference>